<dbReference type="Gene3D" id="3.20.20.450">
    <property type="entry name" value="EAL domain"/>
    <property type="match status" value="1"/>
</dbReference>
<proteinExistence type="predicted"/>
<dbReference type="Proteomes" id="UP001204615">
    <property type="component" value="Unassembled WGS sequence"/>
</dbReference>
<reference evidence="2 3" key="1">
    <citation type="submission" date="2022-06" db="EMBL/GenBank/DDBJ databases">
        <title>Dyella sp. Sa strain:Sa Genome sequencing.</title>
        <authorList>
            <person name="Park S."/>
        </authorList>
    </citation>
    <scope>NUCLEOTIDE SEQUENCE [LARGE SCALE GENOMIC DNA]</scope>
    <source>
        <strain evidence="2 3">Sa</strain>
    </source>
</reference>
<dbReference type="EMBL" id="JAMZEK010000002">
    <property type="protein sequence ID" value="MCP1374331.1"/>
    <property type="molecule type" value="Genomic_DNA"/>
</dbReference>
<dbReference type="RefSeq" id="WP_253566113.1">
    <property type="nucleotide sequence ID" value="NZ_JAMZEK010000002.1"/>
</dbReference>
<dbReference type="PANTHER" id="PTHR33121:SF71">
    <property type="entry name" value="OXYGEN SENSOR PROTEIN DOSP"/>
    <property type="match status" value="1"/>
</dbReference>
<evidence type="ECO:0000313" key="2">
    <source>
        <dbReference type="EMBL" id="MCP1374331.1"/>
    </source>
</evidence>
<evidence type="ECO:0000313" key="3">
    <source>
        <dbReference type="Proteomes" id="UP001204615"/>
    </source>
</evidence>
<dbReference type="Pfam" id="PF00563">
    <property type="entry name" value="EAL"/>
    <property type="match status" value="1"/>
</dbReference>
<comment type="caution">
    <text evidence="2">The sequence shown here is derived from an EMBL/GenBank/DDBJ whole genome shotgun (WGS) entry which is preliminary data.</text>
</comment>
<accession>A0ABT1FAD0</accession>
<sequence>MAPPARLAGLFLVRGFPLSLQRRIGDVRLTREACRIHPRLPLDQLKIDRAFVSRLPGGGGAMVAQTSIAMGRGLGMKVVAEGVETEARWAFLMERD</sequence>
<dbReference type="PROSITE" id="PS50883">
    <property type="entry name" value="EAL"/>
    <property type="match status" value="1"/>
</dbReference>
<evidence type="ECO:0000259" key="1">
    <source>
        <dbReference type="PROSITE" id="PS50883"/>
    </source>
</evidence>
<organism evidence="2 3">
    <name type="scientific">Dyella lutea</name>
    <dbReference type="NCBI Taxonomy" id="2950441"/>
    <lineage>
        <taxon>Bacteria</taxon>
        <taxon>Pseudomonadati</taxon>
        <taxon>Pseudomonadota</taxon>
        <taxon>Gammaproteobacteria</taxon>
        <taxon>Lysobacterales</taxon>
        <taxon>Rhodanobacteraceae</taxon>
        <taxon>Dyella</taxon>
    </lineage>
</organism>
<dbReference type="InterPro" id="IPR035919">
    <property type="entry name" value="EAL_sf"/>
</dbReference>
<protein>
    <submittedName>
        <fullName evidence="2">EAL domain-containing protein</fullName>
    </submittedName>
</protein>
<dbReference type="PANTHER" id="PTHR33121">
    <property type="entry name" value="CYCLIC DI-GMP PHOSPHODIESTERASE PDEF"/>
    <property type="match status" value="1"/>
</dbReference>
<keyword evidence="3" id="KW-1185">Reference proteome</keyword>
<feature type="domain" description="EAL" evidence="1">
    <location>
        <begin position="1"/>
        <end position="96"/>
    </location>
</feature>
<dbReference type="SUPFAM" id="SSF141868">
    <property type="entry name" value="EAL domain-like"/>
    <property type="match status" value="1"/>
</dbReference>
<dbReference type="InterPro" id="IPR050706">
    <property type="entry name" value="Cyclic-di-GMP_PDE-like"/>
</dbReference>
<name>A0ABT1FAD0_9GAMM</name>
<dbReference type="InterPro" id="IPR001633">
    <property type="entry name" value="EAL_dom"/>
</dbReference>
<gene>
    <name evidence="2" type="ORF">NC595_09685</name>
</gene>